<dbReference type="RefSeq" id="WP_017832821.1">
    <property type="nucleotide sequence ID" value="NZ_JSUH01000002.1"/>
</dbReference>
<dbReference type="Gene3D" id="3.10.410.10">
    <property type="entry name" value="Formyltetrahydrofolate synthetase, domain 3"/>
    <property type="match status" value="1"/>
</dbReference>
<dbReference type="Gene3D" id="3.40.50.300">
    <property type="entry name" value="P-loop containing nucleotide triphosphate hydrolases"/>
    <property type="match status" value="1"/>
</dbReference>
<dbReference type="EMBL" id="JSUH01000002">
    <property type="protein sequence ID" value="KHD98618.1"/>
    <property type="molecule type" value="Genomic_DNA"/>
</dbReference>
<dbReference type="Pfam" id="PF01268">
    <property type="entry name" value="FTHFS"/>
    <property type="match status" value="1"/>
</dbReference>
<evidence type="ECO:0000256" key="5">
    <source>
        <dbReference type="ARBA" id="ARBA00022840"/>
    </source>
</evidence>
<evidence type="ECO:0000256" key="2">
    <source>
        <dbReference type="ARBA" id="ARBA00022563"/>
    </source>
</evidence>
<keyword evidence="5 8" id="KW-0067">ATP-binding</keyword>
<evidence type="ECO:0000256" key="1">
    <source>
        <dbReference type="ARBA" id="ARBA00004777"/>
    </source>
</evidence>
<evidence type="ECO:0000256" key="8">
    <source>
        <dbReference type="HAMAP-Rule" id="MF_01543"/>
    </source>
</evidence>
<evidence type="ECO:0000313" key="9">
    <source>
        <dbReference type="EMBL" id="KHD98618.1"/>
    </source>
</evidence>
<dbReference type="AlphaFoldDB" id="A0A0A6VWM3"/>
<dbReference type="HAMAP" id="MF_01543">
    <property type="entry name" value="FTHFS"/>
    <property type="match status" value="1"/>
</dbReference>
<dbReference type="InterPro" id="IPR027417">
    <property type="entry name" value="P-loop_NTPase"/>
</dbReference>
<keyword evidence="3 8" id="KW-0436">Ligase</keyword>
<dbReference type="Gene3D" id="3.30.1510.10">
    <property type="entry name" value="Domain 2, N(10)-formyltetrahydrofolate synthetase"/>
    <property type="match status" value="1"/>
</dbReference>
<dbReference type="SUPFAM" id="SSF52540">
    <property type="entry name" value="P-loop containing nucleoside triphosphate hydrolases"/>
    <property type="match status" value="1"/>
</dbReference>
<dbReference type="GO" id="GO:0005524">
    <property type="term" value="F:ATP binding"/>
    <property type="evidence" value="ECO:0007669"/>
    <property type="project" value="UniProtKB-UniRule"/>
</dbReference>
<dbReference type="InterPro" id="IPR020628">
    <property type="entry name" value="Formate_THF_ligase_CS"/>
</dbReference>
<dbReference type="NCBIfam" id="NF010030">
    <property type="entry name" value="PRK13505.1"/>
    <property type="match status" value="1"/>
</dbReference>
<sequence length="578" mass="59996">MTHVTDPMPSDLEIAQAARPRPVSEIAAAAGIAADRLEPYGRFVAKVDPRPDEVSTPEEAAARKHARGVRYVVVTSLTPTPLGEGKTATAVGLAQGMAATGRSAALTLRQPSMGPTFGIKGGAAGAGYAQLLPMDKLNLHLTGDFHAVTAAHNLLAAMIDNHLHHGNALGLDARSITWRRVLDVNDRALRTVVVGLGDHQDGVPRQTGFDITAASEVMVILSLATSFADLRRRLGRIVVGATYDGEPVSAEDLKAAGSMAVLLQDAFQPNLLQTLEATPALVHAGPFGNIATGNSSVVADYVAMAHADYVITEAGFGADMGLERLVNVKARASGLTPDAAVLVTTVRALKTHSGRYSVRPGRALPAEMLQENPGDVEAGAANLLHHLAIARSFGISPVVAINAFPGDHPSEHEAIRRIARATGAEVAVCTAVSEGGAGAAELADAVAAACEHPAGYTPTYGLTESLEDKLTAVATRVYGADGLEITPAAEHQLARYEELGYGGLPVVIAKTHLSTTADPARKGAPTGWSLPVRELRAAVGAGYLYAICGTMRTMPGLGTSPAAERIGIDDDGRVTGLF</sequence>
<comment type="pathway">
    <text evidence="1 8">One-carbon metabolism; tetrahydrofolate interconversion.</text>
</comment>
<evidence type="ECO:0000313" key="10">
    <source>
        <dbReference type="Proteomes" id="UP000030466"/>
    </source>
</evidence>
<name>A0A0A6VWM3_KOCRO</name>
<evidence type="ECO:0000256" key="4">
    <source>
        <dbReference type="ARBA" id="ARBA00022741"/>
    </source>
</evidence>
<comment type="caution">
    <text evidence="9">The sequence shown here is derived from an EMBL/GenBank/DDBJ whole genome shotgun (WGS) entry which is preliminary data.</text>
</comment>
<accession>A0A0A6VWM3</accession>
<dbReference type="Proteomes" id="UP000030466">
    <property type="component" value="Unassembled WGS sequence"/>
</dbReference>
<reference evidence="9 10" key="1">
    <citation type="journal article" date="2003" name="Int. J. Syst. Evol. Microbiol.">
        <title>Kocuria polaris sp. nov., an orange-pigmented psychrophilic bacterium isolated from an Antarctic cyanobacterial mat sample.</title>
        <authorList>
            <person name="Reddy G.S."/>
            <person name="Prakash J.S."/>
            <person name="Prabahar V."/>
            <person name="Matsumoto G.I."/>
            <person name="Stackebrandt E."/>
            <person name="Shivaji S."/>
        </authorList>
    </citation>
    <scope>NUCLEOTIDE SEQUENCE [LARGE SCALE GENOMIC DNA]</scope>
    <source>
        <strain evidence="9 10">CMS 76or</strain>
    </source>
</reference>
<dbReference type="InterPro" id="IPR000559">
    <property type="entry name" value="Formate_THF_ligase"/>
</dbReference>
<dbReference type="GO" id="GO:0035999">
    <property type="term" value="P:tetrahydrofolate interconversion"/>
    <property type="evidence" value="ECO:0007669"/>
    <property type="project" value="UniProtKB-UniRule"/>
</dbReference>
<keyword evidence="4 8" id="KW-0547">Nucleotide-binding</keyword>
<dbReference type="UniPathway" id="UPA00193"/>
<feature type="binding site" evidence="8">
    <location>
        <begin position="80"/>
        <end position="87"/>
    </location>
    <ligand>
        <name>ATP</name>
        <dbReference type="ChEBI" id="CHEBI:30616"/>
    </ligand>
</feature>
<proteinExistence type="inferred from homology"/>
<dbReference type="FunFam" id="3.10.410.10:FF:000001">
    <property type="entry name" value="Putative formate--tetrahydrofolate ligase"/>
    <property type="match status" value="1"/>
</dbReference>
<dbReference type="PROSITE" id="PS00721">
    <property type="entry name" value="FTHFS_1"/>
    <property type="match status" value="1"/>
</dbReference>
<keyword evidence="10" id="KW-1185">Reference proteome</keyword>
<organism evidence="9 10">
    <name type="scientific">Kocuria rosea subsp. polaris</name>
    <dbReference type="NCBI Taxonomy" id="136273"/>
    <lineage>
        <taxon>Bacteria</taxon>
        <taxon>Bacillati</taxon>
        <taxon>Actinomycetota</taxon>
        <taxon>Actinomycetes</taxon>
        <taxon>Micrococcales</taxon>
        <taxon>Micrococcaceae</taxon>
        <taxon>Kocuria</taxon>
    </lineage>
</organism>
<protein>
    <recommendedName>
        <fullName evidence="8">Formate--tetrahydrofolate ligase</fullName>
        <ecNumber evidence="8">6.3.4.3</ecNumber>
    </recommendedName>
    <alternativeName>
        <fullName evidence="8">Formyltetrahydrofolate synthetase</fullName>
        <shortName evidence="8">FHS</shortName>
        <shortName evidence="8">FTHFS</shortName>
    </alternativeName>
</protein>
<keyword evidence="2 8" id="KW-0554">One-carbon metabolism</keyword>
<dbReference type="FunFam" id="3.30.1510.10:FF:000001">
    <property type="entry name" value="Formate--tetrahydrofolate ligase"/>
    <property type="match status" value="1"/>
</dbReference>
<comment type="similarity">
    <text evidence="7 8">Belongs to the formate--tetrahydrofolate ligase family.</text>
</comment>
<evidence type="ECO:0000256" key="3">
    <source>
        <dbReference type="ARBA" id="ARBA00022598"/>
    </source>
</evidence>
<evidence type="ECO:0000256" key="7">
    <source>
        <dbReference type="ARBA" id="ARBA00061363"/>
    </source>
</evidence>
<comment type="catalytic activity">
    <reaction evidence="6 8">
        <text>(6S)-5,6,7,8-tetrahydrofolate + formate + ATP = (6R)-10-formyltetrahydrofolate + ADP + phosphate</text>
        <dbReference type="Rhea" id="RHEA:20221"/>
        <dbReference type="ChEBI" id="CHEBI:15740"/>
        <dbReference type="ChEBI" id="CHEBI:30616"/>
        <dbReference type="ChEBI" id="CHEBI:43474"/>
        <dbReference type="ChEBI" id="CHEBI:57453"/>
        <dbReference type="ChEBI" id="CHEBI:195366"/>
        <dbReference type="ChEBI" id="CHEBI:456216"/>
        <dbReference type="EC" id="6.3.4.3"/>
    </reaction>
</comment>
<evidence type="ECO:0000256" key="6">
    <source>
        <dbReference type="ARBA" id="ARBA00049033"/>
    </source>
</evidence>
<gene>
    <name evidence="8" type="primary">fhs</name>
    <name evidence="9" type="ORF">GY22_02770</name>
</gene>
<dbReference type="EC" id="6.3.4.3" evidence="8"/>
<dbReference type="GO" id="GO:0004329">
    <property type="term" value="F:formate-tetrahydrofolate ligase activity"/>
    <property type="evidence" value="ECO:0007669"/>
    <property type="project" value="UniProtKB-UniRule"/>
</dbReference>